<dbReference type="EMBL" id="MCFC01000032">
    <property type="protein sequence ID" value="ORY28319.1"/>
    <property type="molecule type" value="Genomic_DNA"/>
</dbReference>
<dbReference type="OrthoDB" id="9932926at2759"/>
<accession>A0A1Y2B0F3</accession>
<dbReference type="GO" id="GO:0005737">
    <property type="term" value="C:cytoplasm"/>
    <property type="evidence" value="ECO:0007669"/>
    <property type="project" value="TreeGrafter"/>
</dbReference>
<sequence length="237" mass="26186">MPPPEVTIYVTSLTSQPKVRQHIELLRRSLKGLEIPFQEYDLVNEPEAKTRWQRAKPAGQVIGLPGYLVGGEFIGTMDDFEYAVESQTLPTFLRQDQETATLGGSTGEEELERLMREMSTGDLDDLAGQLGIEDQVIGKVGLLVPEKEESKVEEKKEGNAEEKEGEGGKEDVQETATDDLSESKIIGAVLSSGEESVEAEAKVEEKEEEKEEVEKISNADEGDASDKTKNEIKEKID</sequence>
<dbReference type="SUPFAM" id="SSF52833">
    <property type="entry name" value="Thioredoxin-like"/>
    <property type="match status" value="1"/>
</dbReference>
<proteinExistence type="inferred from homology"/>
<evidence type="ECO:0000313" key="4">
    <source>
        <dbReference type="Proteomes" id="UP000193986"/>
    </source>
</evidence>
<comment type="similarity">
    <text evidence="1">Belongs to the SH3BGR family.</text>
</comment>
<comment type="caution">
    <text evidence="3">The sequence shown here is derived from an EMBL/GenBank/DDBJ whole genome shotgun (WGS) entry which is preliminary data.</text>
</comment>
<dbReference type="Pfam" id="PF04908">
    <property type="entry name" value="SH3BGR"/>
    <property type="match status" value="1"/>
</dbReference>
<dbReference type="InterPro" id="IPR006993">
    <property type="entry name" value="Glut_rich_SH3-bd"/>
</dbReference>
<organism evidence="3 4">
    <name type="scientific">Naematelia encephala</name>
    <dbReference type="NCBI Taxonomy" id="71784"/>
    <lineage>
        <taxon>Eukaryota</taxon>
        <taxon>Fungi</taxon>
        <taxon>Dikarya</taxon>
        <taxon>Basidiomycota</taxon>
        <taxon>Agaricomycotina</taxon>
        <taxon>Tremellomycetes</taxon>
        <taxon>Tremellales</taxon>
        <taxon>Naemateliaceae</taxon>
        <taxon>Naematelia</taxon>
    </lineage>
</organism>
<dbReference type="STRING" id="71784.A0A1Y2B0F3"/>
<dbReference type="PANTHER" id="PTHR12232:SF0">
    <property type="entry name" value="THIOREDOXIN DOMAIN-CONTAINING PROTEIN"/>
    <property type="match status" value="1"/>
</dbReference>
<dbReference type="PANTHER" id="PTHR12232">
    <property type="entry name" value="SH3 DOMAIN-BINDING GLUTAMIC ACID-RICH-LIKE PROTEIN"/>
    <property type="match status" value="1"/>
</dbReference>
<dbReference type="InterPro" id="IPR036249">
    <property type="entry name" value="Thioredoxin-like_sf"/>
</dbReference>
<dbReference type="AlphaFoldDB" id="A0A1Y2B0F3"/>
<feature type="compositionally biased region" description="Basic and acidic residues" evidence="2">
    <location>
        <begin position="147"/>
        <end position="172"/>
    </location>
</feature>
<dbReference type="InterPro" id="IPR051033">
    <property type="entry name" value="SH3BGR"/>
</dbReference>
<reference evidence="3 4" key="1">
    <citation type="submission" date="2016-07" db="EMBL/GenBank/DDBJ databases">
        <title>Pervasive Adenine N6-methylation of Active Genes in Fungi.</title>
        <authorList>
            <consortium name="DOE Joint Genome Institute"/>
            <person name="Mondo S.J."/>
            <person name="Dannebaum R.O."/>
            <person name="Kuo R.C."/>
            <person name="Labutti K."/>
            <person name="Haridas S."/>
            <person name="Kuo A."/>
            <person name="Salamov A."/>
            <person name="Ahrendt S.R."/>
            <person name="Lipzen A."/>
            <person name="Sullivan W."/>
            <person name="Andreopoulos W.B."/>
            <person name="Clum A."/>
            <person name="Lindquist E."/>
            <person name="Daum C."/>
            <person name="Ramamoorthy G.K."/>
            <person name="Gryganskyi A."/>
            <person name="Culley D."/>
            <person name="Magnuson J.K."/>
            <person name="James T.Y."/>
            <person name="O'Malley M.A."/>
            <person name="Stajich J.E."/>
            <person name="Spatafora J.W."/>
            <person name="Visel A."/>
            <person name="Grigoriev I.V."/>
        </authorList>
    </citation>
    <scope>NUCLEOTIDE SEQUENCE [LARGE SCALE GENOMIC DNA]</scope>
    <source>
        <strain evidence="3 4">68-887.2</strain>
    </source>
</reference>
<dbReference type="Gene3D" id="3.40.30.10">
    <property type="entry name" value="Glutaredoxin"/>
    <property type="match status" value="1"/>
</dbReference>
<protein>
    <submittedName>
        <fullName evidence="3">Uncharacterized protein</fullName>
    </submittedName>
</protein>
<evidence type="ECO:0000256" key="2">
    <source>
        <dbReference type="SAM" id="MobiDB-lite"/>
    </source>
</evidence>
<keyword evidence="4" id="KW-1185">Reference proteome</keyword>
<dbReference type="PROSITE" id="PS51354">
    <property type="entry name" value="GLUTAREDOXIN_2"/>
    <property type="match status" value="1"/>
</dbReference>
<feature type="compositionally biased region" description="Basic and acidic residues" evidence="2">
    <location>
        <begin position="212"/>
        <end position="237"/>
    </location>
</feature>
<dbReference type="Proteomes" id="UP000193986">
    <property type="component" value="Unassembled WGS sequence"/>
</dbReference>
<feature type="region of interest" description="Disordered" evidence="2">
    <location>
        <begin position="147"/>
        <end position="237"/>
    </location>
</feature>
<gene>
    <name evidence="3" type="ORF">BCR39DRAFT_535500</name>
</gene>
<evidence type="ECO:0000313" key="3">
    <source>
        <dbReference type="EMBL" id="ORY28319.1"/>
    </source>
</evidence>
<dbReference type="InParanoid" id="A0A1Y2B0F3"/>
<evidence type="ECO:0000256" key="1">
    <source>
        <dbReference type="ARBA" id="ARBA00007764"/>
    </source>
</evidence>
<name>A0A1Y2B0F3_9TREE</name>